<dbReference type="GO" id="GO:0016779">
    <property type="term" value="F:nucleotidyltransferase activity"/>
    <property type="evidence" value="ECO:0007669"/>
    <property type="project" value="UniProtKB-ARBA"/>
</dbReference>
<evidence type="ECO:0000313" key="5">
    <source>
        <dbReference type="Proteomes" id="UP001268683"/>
    </source>
</evidence>
<sequence>MTSARIGVILAGGRSLRFGQDKATCLYQGKSFLSLAKDLLQRLNCETIHILGRPEGIEDERPFSGPGQALSNFLRKADYSKTYIVLSVDMPLLSKVCIDHLLNHALSAYFDQSFFPCIFDRPRPLTENYYRMRDILDYYASESIVCPTEWQGQLANINTQKDYKKICQ</sequence>
<name>A0AA52EDC2_9PROT</name>
<dbReference type="PANTHER" id="PTHR19136">
    <property type="entry name" value="MOLYBDENUM COFACTOR GUANYLYLTRANSFERASE"/>
    <property type="match status" value="1"/>
</dbReference>
<dbReference type="EMBL" id="CP123872">
    <property type="protein sequence ID" value="WND02686.1"/>
    <property type="molecule type" value="Genomic_DNA"/>
</dbReference>
<dbReference type="SUPFAM" id="SSF53448">
    <property type="entry name" value="Nucleotide-diphospho-sugar transferases"/>
    <property type="match status" value="1"/>
</dbReference>
<dbReference type="Gene3D" id="3.90.550.10">
    <property type="entry name" value="Spore Coat Polysaccharide Biosynthesis Protein SpsA, Chain A"/>
    <property type="match status" value="1"/>
</dbReference>
<gene>
    <name evidence="4" type="ORF">QGN29_14125</name>
</gene>
<feature type="domain" description="MobA-like NTP transferase" evidence="3">
    <location>
        <begin position="7"/>
        <end position="108"/>
    </location>
</feature>
<keyword evidence="5" id="KW-1185">Reference proteome</keyword>
<dbReference type="AlphaFoldDB" id="A0AA52EDC2"/>
<protein>
    <submittedName>
        <fullName evidence="4">NTP transferase domain-containing protein</fullName>
    </submittedName>
</protein>
<organism evidence="4 5">
    <name type="scientific">Temperatibacter marinus</name>
    <dbReference type="NCBI Taxonomy" id="1456591"/>
    <lineage>
        <taxon>Bacteria</taxon>
        <taxon>Pseudomonadati</taxon>
        <taxon>Pseudomonadota</taxon>
        <taxon>Alphaproteobacteria</taxon>
        <taxon>Kordiimonadales</taxon>
        <taxon>Temperatibacteraceae</taxon>
        <taxon>Temperatibacter</taxon>
    </lineage>
</organism>
<evidence type="ECO:0000259" key="3">
    <source>
        <dbReference type="Pfam" id="PF12804"/>
    </source>
</evidence>
<dbReference type="KEGG" id="tmk:QGN29_14125"/>
<keyword evidence="1 4" id="KW-0808">Transferase</keyword>
<dbReference type="Proteomes" id="UP001268683">
    <property type="component" value="Chromosome"/>
</dbReference>
<dbReference type="InterPro" id="IPR029044">
    <property type="entry name" value="Nucleotide-diphossugar_trans"/>
</dbReference>
<dbReference type="RefSeq" id="WP_310798522.1">
    <property type="nucleotide sequence ID" value="NZ_CP123872.1"/>
</dbReference>
<accession>A0AA52EDC2</accession>
<proteinExistence type="predicted"/>
<keyword evidence="2" id="KW-0460">Magnesium</keyword>
<evidence type="ECO:0000313" key="4">
    <source>
        <dbReference type="EMBL" id="WND02686.1"/>
    </source>
</evidence>
<dbReference type="InterPro" id="IPR025877">
    <property type="entry name" value="MobA-like_NTP_Trfase"/>
</dbReference>
<reference evidence="4" key="1">
    <citation type="submission" date="2023-04" db="EMBL/GenBank/DDBJ databases">
        <title>Complete genome sequence of Temperatibacter marinus.</title>
        <authorList>
            <person name="Rong J.-C."/>
            <person name="Yi M.-L."/>
            <person name="Zhao Q."/>
        </authorList>
    </citation>
    <scope>NUCLEOTIDE SEQUENCE</scope>
    <source>
        <strain evidence="4">NBRC 110045</strain>
    </source>
</reference>
<evidence type="ECO:0000256" key="1">
    <source>
        <dbReference type="ARBA" id="ARBA00022679"/>
    </source>
</evidence>
<evidence type="ECO:0000256" key="2">
    <source>
        <dbReference type="ARBA" id="ARBA00022842"/>
    </source>
</evidence>
<dbReference type="PANTHER" id="PTHR19136:SF81">
    <property type="entry name" value="MOLYBDENUM COFACTOR GUANYLYLTRANSFERASE"/>
    <property type="match status" value="1"/>
</dbReference>
<dbReference type="Pfam" id="PF12804">
    <property type="entry name" value="NTP_transf_3"/>
    <property type="match status" value="1"/>
</dbReference>